<accession>A0AAN8JXB4</accession>
<gene>
    <name evidence="7" type="ORF">SNE40_010148</name>
</gene>
<dbReference type="GO" id="GO:0005759">
    <property type="term" value="C:mitochondrial matrix"/>
    <property type="evidence" value="ECO:0007669"/>
    <property type="project" value="UniProtKB-SubCell"/>
</dbReference>
<dbReference type="Proteomes" id="UP001347796">
    <property type="component" value="Unassembled WGS sequence"/>
</dbReference>
<evidence type="ECO:0000256" key="1">
    <source>
        <dbReference type="ARBA" id="ARBA00004305"/>
    </source>
</evidence>
<sequence length="115" mass="13090">MSSPAISHISRVRALYKAILKLHRGLPLQMQALGDQYVKEEFRQHKTVSTNEASVFMTEWSKYYVTLAQQIGKKKPNQSNIGANLSPELLDCLGDEQIGQLHELLLETQKPRENL</sequence>
<keyword evidence="4 6" id="KW-0496">Mitochondrion</keyword>
<comment type="caution">
    <text evidence="7">The sequence shown here is derived from an EMBL/GenBank/DDBJ whole genome shotgun (WGS) entry which is preliminary data.</text>
</comment>
<organism evidence="7 8">
    <name type="scientific">Patella caerulea</name>
    <name type="common">Rayed Mediterranean limpet</name>
    <dbReference type="NCBI Taxonomy" id="87958"/>
    <lineage>
        <taxon>Eukaryota</taxon>
        <taxon>Metazoa</taxon>
        <taxon>Spiralia</taxon>
        <taxon>Lophotrochozoa</taxon>
        <taxon>Mollusca</taxon>
        <taxon>Gastropoda</taxon>
        <taxon>Patellogastropoda</taxon>
        <taxon>Patelloidea</taxon>
        <taxon>Patellidae</taxon>
        <taxon>Patella</taxon>
    </lineage>
</organism>
<comment type="function">
    <text evidence="6">Plays an essential role in the assembly of succinate dehydrogenase (SDH), an enzyme complex (also referred to as respiratory complex II) that is a component of both the tricarboxylic acid (TCA) cycle and the mitochondrial electron transport chain, and which couples the oxidation of succinate to fumarate with the reduction of ubiquinone (coenzyme Q) to ubiquinol. Promotes maturation of the iron-sulfur protein subunit of the SDH catalytic dimer, protecting it from the deleterious effects of oxidants. May act together with SDHAF1.</text>
</comment>
<proteinExistence type="inferred from homology"/>
<evidence type="ECO:0000256" key="3">
    <source>
        <dbReference type="ARBA" id="ARBA00022946"/>
    </source>
</evidence>
<keyword evidence="3" id="KW-0809">Transit peptide</keyword>
<dbReference type="PANTHER" id="PTHR13137">
    <property type="entry name" value="DC11 ACN9 HOMOLOG"/>
    <property type="match status" value="1"/>
</dbReference>
<evidence type="ECO:0000256" key="2">
    <source>
        <dbReference type="ARBA" id="ARBA00006020"/>
    </source>
</evidence>
<dbReference type="GO" id="GO:0006105">
    <property type="term" value="P:succinate metabolic process"/>
    <property type="evidence" value="ECO:0007669"/>
    <property type="project" value="TreeGrafter"/>
</dbReference>
<dbReference type="InterPro" id="IPR008381">
    <property type="entry name" value="SDHAF3/Sdh7"/>
</dbReference>
<comment type="similarity">
    <text evidence="2 6">Belongs to the complex I LYR family. SDHAF3 subfamily.</text>
</comment>
<keyword evidence="8" id="KW-1185">Reference proteome</keyword>
<dbReference type="PANTHER" id="PTHR13137:SF6">
    <property type="entry name" value="SUCCINATE DEHYDROGENASE ASSEMBLY FACTOR 3, MITOCHONDRIAL"/>
    <property type="match status" value="1"/>
</dbReference>
<reference evidence="7 8" key="1">
    <citation type="submission" date="2024-01" db="EMBL/GenBank/DDBJ databases">
        <title>The genome of the rayed Mediterranean limpet Patella caerulea (Linnaeus, 1758).</title>
        <authorList>
            <person name="Anh-Thu Weber A."/>
            <person name="Halstead-Nussloch G."/>
        </authorList>
    </citation>
    <scope>NUCLEOTIDE SEQUENCE [LARGE SCALE GENOMIC DNA]</scope>
    <source>
        <strain evidence="7">AATW-2023a</strain>
        <tissue evidence="7">Whole specimen</tissue>
    </source>
</reference>
<name>A0AAN8JXB4_PATCE</name>
<dbReference type="EMBL" id="JAZGQO010000007">
    <property type="protein sequence ID" value="KAK6182463.1"/>
    <property type="molecule type" value="Genomic_DNA"/>
</dbReference>
<evidence type="ECO:0000256" key="4">
    <source>
        <dbReference type="ARBA" id="ARBA00023128"/>
    </source>
</evidence>
<evidence type="ECO:0000313" key="8">
    <source>
        <dbReference type="Proteomes" id="UP001347796"/>
    </source>
</evidence>
<comment type="subcellular location">
    <subcellularLocation>
        <location evidence="1 6">Mitochondrion matrix</location>
    </subcellularLocation>
</comment>
<dbReference type="GO" id="GO:0034553">
    <property type="term" value="P:mitochondrial respiratory chain complex II assembly"/>
    <property type="evidence" value="ECO:0007669"/>
    <property type="project" value="UniProtKB-UniRule"/>
</dbReference>
<evidence type="ECO:0000313" key="7">
    <source>
        <dbReference type="EMBL" id="KAK6182463.1"/>
    </source>
</evidence>
<evidence type="ECO:0000256" key="6">
    <source>
        <dbReference type="RuleBase" id="RU368039"/>
    </source>
</evidence>
<protein>
    <recommendedName>
        <fullName evidence="6">Succinate dehydrogenase assembly factor 3</fullName>
        <shortName evidence="6">SDH assembly factor 3</shortName>
        <shortName evidence="6">SDHAF3</shortName>
    </recommendedName>
</protein>
<dbReference type="CDD" id="cd20270">
    <property type="entry name" value="Complex1_LYR_SDHAF3_LYRM10"/>
    <property type="match status" value="1"/>
</dbReference>
<evidence type="ECO:0000256" key="5">
    <source>
        <dbReference type="ARBA" id="ARBA00023186"/>
    </source>
</evidence>
<dbReference type="Pfam" id="PF13233">
    <property type="entry name" value="Complex1_LYR_2"/>
    <property type="match status" value="1"/>
</dbReference>
<comment type="subunit">
    <text evidence="6">Interacts with the iron-sulfur protein subunit within the SDH catalytic dimer.</text>
</comment>
<dbReference type="AlphaFoldDB" id="A0AAN8JXB4"/>
<dbReference type="GO" id="GO:0005758">
    <property type="term" value="C:mitochondrial intermembrane space"/>
    <property type="evidence" value="ECO:0007669"/>
    <property type="project" value="TreeGrafter"/>
</dbReference>
<keyword evidence="5 6" id="KW-0143">Chaperone</keyword>